<evidence type="ECO:0000256" key="2">
    <source>
        <dbReference type="ARBA" id="ARBA00022553"/>
    </source>
</evidence>
<dbReference type="GO" id="GO:0009401">
    <property type="term" value="P:phosphoenolpyruvate-dependent sugar phosphotransferase system"/>
    <property type="evidence" value="ECO:0007669"/>
    <property type="project" value="UniProtKB-KW"/>
</dbReference>
<evidence type="ECO:0000259" key="8">
    <source>
        <dbReference type="PROSITE" id="PS51094"/>
    </source>
</evidence>
<feature type="non-terminal residue" evidence="10">
    <location>
        <position position="1"/>
    </location>
</feature>
<dbReference type="InterPro" id="IPR036095">
    <property type="entry name" value="PTS_EIIB-like_sf"/>
</dbReference>
<feature type="transmembrane region" description="Helical" evidence="7">
    <location>
        <begin position="361"/>
        <end position="384"/>
    </location>
</feature>
<keyword evidence="11" id="KW-1185">Reference proteome</keyword>
<dbReference type="CDD" id="cd00211">
    <property type="entry name" value="PTS_IIA_fru"/>
    <property type="match status" value="1"/>
</dbReference>
<dbReference type="InterPro" id="IPR003353">
    <property type="entry name" value="PTS_IIB_fruc"/>
</dbReference>
<proteinExistence type="predicted"/>
<dbReference type="GO" id="GO:0016301">
    <property type="term" value="F:kinase activity"/>
    <property type="evidence" value="ECO:0007669"/>
    <property type="project" value="UniProtKB-KW"/>
</dbReference>
<keyword evidence="4" id="KW-0808">Transferase</keyword>
<evidence type="ECO:0008006" key="12">
    <source>
        <dbReference type="Google" id="ProtNLM"/>
    </source>
</evidence>
<dbReference type="Pfam" id="PF02302">
    <property type="entry name" value="PTS_IIB"/>
    <property type="match status" value="1"/>
</dbReference>
<dbReference type="CDD" id="cd05569">
    <property type="entry name" value="PTS_IIB_fructose"/>
    <property type="match status" value="1"/>
</dbReference>
<feature type="domain" description="PTS EIIB type-2" evidence="9">
    <location>
        <begin position="163"/>
        <end position="258"/>
    </location>
</feature>
<evidence type="ECO:0000256" key="3">
    <source>
        <dbReference type="ARBA" id="ARBA00022597"/>
    </source>
</evidence>
<evidence type="ECO:0000259" key="9">
    <source>
        <dbReference type="PROSITE" id="PS51099"/>
    </source>
</evidence>
<evidence type="ECO:0000256" key="7">
    <source>
        <dbReference type="SAM" id="Phobius"/>
    </source>
</evidence>
<feature type="transmembrane region" description="Helical" evidence="7">
    <location>
        <begin position="592"/>
        <end position="610"/>
    </location>
</feature>
<keyword evidence="5" id="KW-0598">Phosphotransferase system</keyword>
<dbReference type="OrthoDB" id="9782569at2"/>
<evidence type="ECO:0000256" key="5">
    <source>
        <dbReference type="ARBA" id="ARBA00022683"/>
    </source>
</evidence>
<dbReference type="InterPro" id="IPR016152">
    <property type="entry name" value="PTrfase/Anion_transptr"/>
</dbReference>
<keyword evidence="1" id="KW-0813">Transport</keyword>
<dbReference type="EMBL" id="PSZO01000047">
    <property type="protein sequence ID" value="TCG10421.1"/>
    <property type="molecule type" value="Genomic_DNA"/>
</dbReference>
<evidence type="ECO:0000313" key="11">
    <source>
        <dbReference type="Proteomes" id="UP000294192"/>
    </source>
</evidence>
<keyword evidence="6" id="KW-0418">Kinase</keyword>
<dbReference type="PROSITE" id="PS51099">
    <property type="entry name" value="PTS_EIIB_TYPE_2"/>
    <property type="match status" value="1"/>
</dbReference>
<feature type="domain" description="PTS EIIA type-2" evidence="8">
    <location>
        <begin position="1"/>
        <end position="142"/>
    </location>
</feature>
<feature type="transmembrane region" description="Helical" evidence="7">
    <location>
        <begin position="486"/>
        <end position="505"/>
    </location>
</feature>
<dbReference type="AlphaFoldDB" id="A0A4R0XU90"/>
<dbReference type="PROSITE" id="PS51094">
    <property type="entry name" value="PTS_EIIA_TYPE_2"/>
    <property type="match status" value="1"/>
</dbReference>
<comment type="caution">
    <text evidence="10">The sequence shown here is derived from an EMBL/GenBank/DDBJ whole genome shotgun (WGS) entry which is preliminary data.</text>
</comment>
<dbReference type="InterPro" id="IPR003501">
    <property type="entry name" value="PTS_EIIB_2/3"/>
</dbReference>
<reference evidence="10 11" key="1">
    <citation type="submission" date="2018-02" db="EMBL/GenBank/DDBJ databases">
        <title>Mycoplasma marinum and Mycoplasma todarodis sp. nov., moderately halophilic and psychrotolerant mycoplasmas isolated from cephalopods.</title>
        <authorList>
            <person name="Viver T."/>
        </authorList>
    </citation>
    <scope>NUCLEOTIDE SEQUENCE [LARGE SCALE GENOMIC DNA]</scope>
    <source>
        <strain evidence="10 11">PE</strain>
    </source>
</reference>
<feature type="transmembrane region" description="Helical" evidence="7">
    <location>
        <begin position="445"/>
        <end position="465"/>
    </location>
</feature>
<dbReference type="NCBIfam" id="TIGR00829">
    <property type="entry name" value="FRU"/>
    <property type="match status" value="1"/>
</dbReference>
<feature type="transmembrane region" description="Helical" evidence="7">
    <location>
        <begin position="292"/>
        <end position="313"/>
    </location>
</feature>
<dbReference type="PANTHER" id="PTHR30505:SF0">
    <property type="entry name" value="FRUCTOSE-LIKE PTS SYSTEM EIIBC COMPONENT-RELATED"/>
    <property type="match status" value="1"/>
</dbReference>
<accession>A0A4R0XU90</accession>
<keyword evidence="3" id="KW-0762">Sugar transport</keyword>
<dbReference type="SUPFAM" id="SSF52794">
    <property type="entry name" value="PTS system IIB component-like"/>
    <property type="match status" value="1"/>
</dbReference>
<dbReference type="Gene3D" id="3.40.930.10">
    <property type="entry name" value="Mannitol-specific EII, Chain A"/>
    <property type="match status" value="1"/>
</dbReference>
<dbReference type="InterPro" id="IPR002178">
    <property type="entry name" value="PTS_EIIA_type-2_dom"/>
</dbReference>
<dbReference type="RefSeq" id="WP_131599595.1">
    <property type="nucleotide sequence ID" value="NZ_PSZO01000047.1"/>
</dbReference>
<evidence type="ECO:0000256" key="1">
    <source>
        <dbReference type="ARBA" id="ARBA00022448"/>
    </source>
</evidence>
<dbReference type="Gene3D" id="3.40.50.2300">
    <property type="match status" value="1"/>
</dbReference>
<dbReference type="InterPro" id="IPR013011">
    <property type="entry name" value="PTS_EIIB_2"/>
</dbReference>
<dbReference type="SUPFAM" id="SSF55804">
    <property type="entry name" value="Phoshotransferase/anion transport protein"/>
    <property type="match status" value="1"/>
</dbReference>
<organism evidence="10 11">
    <name type="scientific">Mycoplasma marinum</name>
    <dbReference type="NCBI Taxonomy" id="1937190"/>
    <lineage>
        <taxon>Bacteria</taxon>
        <taxon>Bacillati</taxon>
        <taxon>Mycoplasmatota</taxon>
        <taxon>Mollicutes</taxon>
        <taxon>Mycoplasmataceae</taxon>
        <taxon>Mycoplasma</taxon>
    </lineage>
</organism>
<name>A0A4R0XU90_9MOLU</name>
<dbReference type="InterPro" id="IPR050864">
    <property type="entry name" value="Bacterial_PTS_Sugar_Transport"/>
</dbReference>
<feature type="transmembrane region" description="Helical" evidence="7">
    <location>
        <begin position="663"/>
        <end position="688"/>
    </location>
</feature>
<keyword evidence="2" id="KW-0597">Phosphoprotein</keyword>
<keyword evidence="7" id="KW-0812">Transmembrane</keyword>
<feature type="transmembrane region" description="Helical" evidence="7">
    <location>
        <begin position="334"/>
        <end position="355"/>
    </location>
</feature>
<evidence type="ECO:0000256" key="6">
    <source>
        <dbReference type="ARBA" id="ARBA00022777"/>
    </source>
</evidence>
<keyword evidence="7" id="KW-0472">Membrane</keyword>
<feature type="transmembrane region" description="Helical" evidence="7">
    <location>
        <begin position="405"/>
        <end position="425"/>
    </location>
</feature>
<gene>
    <name evidence="10" type="ORF">C4B24_04640</name>
</gene>
<sequence>NKKNIIISNQNLTQRELFEKIALLAEQLGVVDSFEDVKTSLLERESQGTTGFEEGFAIPHGRSEKIKKPQIFFYRQKEKIGNWNSLDGQGVTKAIFLLVPMNSKNTHMEILSNIAMKLMDDDFKWMLSNGKKSDIYKGLNGALSKADIEEDIQTDIAIKDKFFVAITACPAGIVKTFMAKERLLQVAKKMGYSLHVETQGGGILKNEMSQQQIDDAEFVIIASEIDISTDRFKGKKLVVTKTKDAINNAENLIKRAEKSNVFEGKLETKNKGLASIFKDMKSTLLSEFNKPWFYLVILATFYAMTNLIGYAMYSDNWFIDGAGKNQTLYSLQTISVFGFHLCMSVFAGIFARKFYDKSETFLIAFIFTFILNTPIIGTITTIGIKPKDTTIKMWFSYGGAFNIENMIGTSLFGGVLFAPVIAKVIKFMDFFRGKHLKRETTKVLFTHWIKTIVYAFIFTAAYFLGAPLSWMFQWVVKGLVIYPNSYWWLRFIIGGIFGILITYDYGGTTNKLTILFLIGMTQYDWRMRTLFAVAIPIASLSCALFFKLMKKWVKNEDLPIMLNIFKLGRRGLSEGPVELVGKYGWKAHLPSLVTAFIATGMIYVLNIQVFNGGGIGVLSLGAQGHVGVDIVNSTMSNPLIITNDVSWLNAIINPDNQSIAITIIYSFLYGIIGYYLVHILGVITYIFIASITMNIGKKKPFDFKKGKEVLNAK</sequence>
<dbReference type="GO" id="GO:0022877">
    <property type="term" value="F:protein-N(PI)-phosphohistidine-fructose phosphotransferase system transporter activity"/>
    <property type="evidence" value="ECO:0007669"/>
    <property type="project" value="InterPro"/>
</dbReference>
<dbReference type="PANTHER" id="PTHR30505">
    <property type="entry name" value="FRUCTOSE-LIKE PERMEASE"/>
    <property type="match status" value="1"/>
</dbReference>
<dbReference type="GO" id="GO:0090563">
    <property type="term" value="F:protein-phosphocysteine-sugar phosphotransferase activity"/>
    <property type="evidence" value="ECO:0007669"/>
    <property type="project" value="TreeGrafter"/>
</dbReference>
<evidence type="ECO:0000313" key="10">
    <source>
        <dbReference type="EMBL" id="TCG10421.1"/>
    </source>
</evidence>
<protein>
    <recommendedName>
        <fullName evidence="12">PTS EIIA type-2 domain-containing protein</fullName>
    </recommendedName>
</protein>
<evidence type="ECO:0000256" key="4">
    <source>
        <dbReference type="ARBA" id="ARBA00022679"/>
    </source>
</evidence>
<dbReference type="Proteomes" id="UP000294192">
    <property type="component" value="Unassembled WGS sequence"/>
</dbReference>
<keyword evidence="7" id="KW-1133">Transmembrane helix</keyword>
<dbReference type="Pfam" id="PF00359">
    <property type="entry name" value="PTS_EIIA_2"/>
    <property type="match status" value="1"/>
</dbReference>
<feature type="transmembrane region" description="Helical" evidence="7">
    <location>
        <begin position="525"/>
        <end position="546"/>
    </location>
</feature>
<dbReference type="GO" id="GO:0005886">
    <property type="term" value="C:plasma membrane"/>
    <property type="evidence" value="ECO:0007669"/>
    <property type="project" value="TreeGrafter"/>
</dbReference>